<keyword evidence="2" id="KW-1185">Reference proteome</keyword>
<organism evidence="1 2">
    <name type="scientific">Araneus ventricosus</name>
    <name type="common">Orbweaver spider</name>
    <name type="synonym">Epeira ventricosa</name>
    <dbReference type="NCBI Taxonomy" id="182803"/>
    <lineage>
        <taxon>Eukaryota</taxon>
        <taxon>Metazoa</taxon>
        <taxon>Ecdysozoa</taxon>
        <taxon>Arthropoda</taxon>
        <taxon>Chelicerata</taxon>
        <taxon>Arachnida</taxon>
        <taxon>Araneae</taxon>
        <taxon>Araneomorphae</taxon>
        <taxon>Entelegynae</taxon>
        <taxon>Araneoidea</taxon>
        <taxon>Araneidae</taxon>
        <taxon>Araneus</taxon>
    </lineage>
</organism>
<evidence type="ECO:0000313" key="2">
    <source>
        <dbReference type="Proteomes" id="UP000499080"/>
    </source>
</evidence>
<dbReference type="EMBL" id="BGPR01019917">
    <property type="protein sequence ID" value="GBN83323.1"/>
    <property type="molecule type" value="Genomic_DNA"/>
</dbReference>
<reference evidence="1 2" key="1">
    <citation type="journal article" date="2019" name="Sci. Rep.">
        <title>Orb-weaving spider Araneus ventricosus genome elucidates the spidroin gene catalogue.</title>
        <authorList>
            <person name="Kono N."/>
            <person name="Nakamura H."/>
            <person name="Ohtoshi R."/>
            <person name="Moran D.A.P."/>
            <person name="Shinohara A."/>
            <person name="Yoshida Y."/>
            <person name="Fujiwara M."/>
            <person name="Mori M."/>
            <person name="Tomita M."/>
            <person name="Arakawa K."/>
        </authorList>
    </citation>
    <scope>NUCLEOTIDE SEQUENCE [LARGE SCALE GENOMIC DNA]</scope>
</reference>
<accession>A0A4Y2S605</accession>
<evidence type="ECO:0000313" key="1">
    <source>
        <dbReference type="EMBL" id="GBN83323.1"/>
    </source>
</evidence>
<comment type="caution">
    <text evidence="1">The sequence shown here is derived from an EMBL/GenBank/DDBJ whole genome shotgun (WGS) entry which is preliminary data.</text>
</comment>
<sequence>MYPLRFPMSSSLTPLKSQMALTWGSILVPPVGTGDVAPQPITEKSDFSQLLSANITGRSTLQGVSLGSVPQVMDLLSFAVPLWCQPKLTLLLQMKYDAPQPCDE</sequence>
<protein>
    <submittedName>
        <fullName evidence="1">Uncharacterized protein</fullName>
    </submittedName>
</protein>
<proteinExistence type="predicted"/>
<dbReference type="Proteomes" id="UP000499080">
    <property type="component" value="Unassembled WGS sequence"/>
</dbReference>
<dbReference type="AlphaFoldDB" id="A0A4Y2S605"/>
<gene>
    <name evidence="1" type="ORF">AVEN_11949_1</name>
</gene>
<name>A0A4Y2S605_ARAVE</name>